<evidence type="ECO:0000256" key="2">
    <source>
        <dbReference type="ARBA" id="ARBA00022676"/>
    </source>
</evidence>
<feature type="transmembrane region" description="Helical" evidence="9">
    <location>
        <begin position="194"/>
        <end position="211"/>
    </location>
</feature>
<evidence type="ECO:0000256" key="8">
    <source>
        <dbReference type="SAM" id="MobiDB-lite"/>
    </source>
</evidence>
<keyword evidence="4 9" id="KW-0812">Transmembrane</keyword>
<proteinExistence type="predicted"/>
<comment type="caution">
    <text evidence="10">The sequence shown here is derived from an EMBL/GenBank/DDBJ whole genome shotgun (WGS) entry which is preliminary data.</text>
</comment>
<keyword evidence="7" id="KW-0325">Glycoprotein</keyword>
<dbReference type="AlphaFoldDB" id="A0A218ZHX4"/>
<feature type="compositionally biased region" description="Polar residues" evidence="8">
    <location>
        <begin position="427"/>
        <end position="436"/>
    </location>
</feature>
<feature type="transmembrane region" description="Helical" evidence="9">
    <location>
        <begin position="100"/>
        <end position="119"/>
    </location>
</feature>
<sequence length="1101" mass="120984">MDQAQEIRFENFSDNPIVAVFLAEPNWNAGTYAVCCFLLTVLWGLIWLFVRALLILLILFWNLVPGNVFGSLPPIDECVQIAKQSARKLLRLPLVGNGRFWVAILLLVVISCLVIAFFYQAILKWLEEDLDERDGEISPENAAAASRANPGSPVRLQSNVVRKHSLIPTWLLRSAHRTAKLMGRLRDFIASRHSAPLFLGLLVLFVSWKAVGDPISFLTASNPSEWESPKSALILTLYRAGNAVSVLWAGYFSLLVYLYRFRVAFAVATCICTPLLVWLGWTHHGIDRSSSMWQAALGASPQPAMEPGKGVVNVLSGAVVLVLFYLFISSQALKALEPIADEDHGSLSRLLLRIIRLFAQGATPLYRGFYFLINNLLLGFPAGSRLIRSLLITPARQANPLSQKIPGIPSTSPPATPLSAATPDTPRQPSSPTRPVQPTGPVRPFSIDRTAAGLVGTLMVASNWVARKMHESLMSRHLRGTDYIVSTILAVTLLAFMLCIIIYALSAETVWKFIKSTICGRGLGISSFFANYPASIAAFVGRQWESLEAKFAYPREIVSAILISSASFVVLVTAKSSAYSSVNEVEALPQGILSTDIDQKPQSGSLSDLPPLLASPPGYSSSTVQNALLLESPSYGSKQLWARVLSWGPASGTTAVSLWWFLSAYDLPLAALHRMSDNKCFMAFFLGVGWKVLRTIQHAYTFYYSTRTLATLGPATYTASDVTVVVPTSGNWSQTDEDFMNGLSSILANQPGEVIITTIGMDKHKLMNRISGAFGTHRVRVTSVHEKNMRRQFLAATDVATTRIICYANTRVGWEPDFLQKAVVPFEDEQVGLVGSPILLVPTLPATTYMDPSGPAPARSAEVLRPVTFPGSVWQKFLHYLYALRLTRYNYDGCARRDAPVVSGRTALIRTAIVQSPAFRLQFPYESWIFGSGGPDAGMRVNADEYIARFVSGIGLQTVFCNPLAVHVEVPCHENPTLASYCGRLVRDYRGAHRHDLTTLFSSQIWLLRLLGAPLGSLRHYSLVWEPVMAWLLRAAGAGTGGLAVFAALLLATKVGRQLEHLRRNPGDWCFVPGGILFAYFCTLLRIWAFVGCWSVESHPA</sequence>
<feature type="transmembrane region" description="Helical" evidence="9">
    <location>
        <begin position="1028"/>
        <end position="1051"/>
    </location>
</feature>
<evidence type="ECO:0000256" key="3">
    <source>
        <dbReference type="ARBA" id="ARBA00022679"/>
    </source>
</evidence>
<evidence type="ECO:0000313" key="10">
    <source>
        <dbReference type="EMBL" id="OWP06885.1"/>
    </source>
</evidence>
<accession>A0A218ZHX4</accession>
<evidence type="ECO:0000256" key="4">
    <source>
        <dbReference type="ARBA" id="ARBA00022692"/>
    </source>
</evidence>
<feature type="transmembrane region" description="Helical" evidence="9">
    <location>
        <begin position="231"/>
        <end position="251"/>
    </location>
</feature>
<dbReference type="SUPFAM" id="SSF53448">
    <property type="entry name" value="Nucleotide-diphospho-sugar transferases"/>
    <property type="match status" value="1"/>
</dbReference>
<evidence type="ECO:0000256" key="6">
    <source>
        <dbReference type="ARBA" id="ARBA00023136"/>
    </source>
</evidence>
<evidence type="ECO:0000313" key="11">
    <source>
        <dbReference type="Proteomes" id="UP000242519"/>
    </source>
</evidence>
<protein>
    <submittedName>
        <fullName evidence="10">Glycosyltransferase family 2 protein</fullName>
    </submittedName>
</protein>
<keyword evidence="6 9" id="KW-0472">Membrane</keyword>
<keyword evidence="2" id="KW-0328">Glycosyltransferase</keyword>
<reference evidence="10 11" key="1">
    <citation type="submission" date="2017-04" db="EMBL/GenBank/DDBJ databases">
        <title>Draft genome sequence of Marssonina coronaria NL1: causal agent of apple blotch.</title>
        <authorList>
            <person name="Cheng Q."/>
        </authorList>
    </citation>
    <scope>NUCLEOTIDE SEQUENCE [LARGE SCALE GENOMIC DNA]</scope>
    <source>
        <strain evidence="10 11">NL1</strain>
    </source>
</reference>
<dbReference type="STRING" id="503106.A0A218ZHX4"/>
<dbReference type="PANTHER" id="PTHR47844">
    <property type="entry name" value="SYNTHASE CPS1, PUTATIVE (AFU_ORTHOLOGUE AFUA_7G02500)-RELATED"/>
    <property type="match status" value="1"/>
</dbReference>
<dbReference type="EMBL" id="MZNU01000027">
    <property type="protein sequence ID" value="OWP06885.1"/>
    <property type="molecule type" value="Genomic_DNA"/>
</dbReference>
<evidence type="ECO:0000256" key="1">
    <source>
        <dbReference type="ARBA" id="ARBA00004370"/>
    </source>
</evidence>
<evidence type="ECO:0000256" key="7">
    <source>
        <dbReference type="ARBA" id="ARBA00023180"/>
    </source>
</evidence>
<feature type="region of interest" description="Disordered" evidence="8">
    <location>
        <begin position="402"/>
        <end position="442"/>
    </location>
</feature>
<dbReference type="InterPro" id="IPR029044">
    <property type="entry name" value="Nucleotide-diphossugar_trans"/>
</dbReference>
<keyword evidence="11" id="KW-1185">Reference proteome</keyword>
<dbReference type="InterPro" id="IPR052427">
    <property type="entry name" value="Glycosyltrans_GT2/GT47"/>
</dbReference>
<dbReference type="PANTHER" id="PTHR47844:SF1">
    <property type="entry name" value="EXOSTOSIN-LIKE 2"/>
    <property type="match status" value="1"/>
</dbReference>
<feature type="transmembrane region" description="Helical" evidence="9">
    <location>
        <begin position="483"/>
        <end position="505"/>
    </location>
</feature>
<feature type="transmembrane region" description="Helical" evidence="9">
    <location>
        <begin position="263"/>
        <end position="281"/>
    </location>
</feature>
<comment type="subcellular location">
    <subcellularLocation>
        <location evidence="1">Membrane</location>
    </subcellularLocation>
</comment>
<feature type="transmembrane region" description="Helical" evidence="9">
    <location>
        <begin position="310"/>
        <end position="328"/>
    </location>
</feature>
<keyword evidence="3" id="KW-0808">Transferase</keyword>
<evidence type="ECO:0000256" key="9">
    <source>
        <dbReference type="SAM" id="Phobius"/>
    </source>
</evidence>
<feature type="transmembrane region" description="Helical" evidence="9">
    <location>
        <begin position="1071"/>
        <end position="1091"/>
    </location>
</feature>
<evidence type="ECO:0000256" key="5">
    <source>
        <dbReference type="ARBA" id="ARBA00022989"/>
    </source>
</evidence>
<keyword evidence="5 9" id="KW-1133">Transmembrane helix</keyword>
<dbReference type="GO" id="GO:0016020">
    <property type="term" value="C:membrane"/>
    <property type="evidence" value="ECO:0007669"/>
    <property type="project" value="UniProtKB-SubCell"/>
</dbReference>
<feature type="transmembrane region" description="Helical" evidence="9">
    <location>
        <begin position="32"/>
        <end position="61"/>
    </location>
</feature>
<dbReference type="Proteomes" id="UP000242519">
    <property type="component" value="Unassembled WGS sequence"/>
</dbReference>
<dbReference type="InParanoid" id="A0A218ZHX4"/>
<organism evidence="10 11">
    <name type="scientific">Diplocarpon coronariae</name>
    <dbReference type="NCBI Taxonomy" id="2795749"/>
    <lineage>
        <taxon>Eukaryota</taxon>
        <taxon>Fungi</taxon>
        <taxon>Dikarya</taxon>
        <taxon>Ascomycota</taxon>
        <taxon>Pezizomycotina</taxon>
        <taxon>Leotiomycetes</taxon>
        <taxon>Helotiales</taxon>
        <taxon>Drepanopezizaceae</taxon>
        <taxon>Diplocarpon</taxon>
    </lineage>
</organism>
<gene>
    <name evidence="10" type="ORF">B2J93_9598</name>
</gene>
<name>A0A218ZHX4_9HELO</name>
<dbReference type="GO" id="GO:0016757">
    <property type="term" value="F:glycosyltransferase activity"/>
    <property type="evidence" value="ECO:0007669"/>
    <property type="project" value="UniProtKB-KW"/>
</dbReference>
<dbReference type="OrthoDB" id="2849215at2759"/>